<dbReference type="Pfam" id="PF20231">
    <property type="entry name" value="DUF6589"/>
    <property type="match status" value="1"/>
</dbReference>
<gene>
    <name evidence="3" type="ORF">M378DRAFT_91221</name>
</gene>
<protein>
    <recommendedName>
        <fullName evidence="2">DUF6589 domain-containing protein</fullName>
    </recommendedName>
</protein>
<feature type="region of interest" description="Disordered" evidence="1">
    <location>
        <begin position="155"/>
        <end position="180"/>
    </location>
</feature>
<evidence type="ECO:0000313" key="4">
    <source>
        <dbReference type="Proteomes" id="UP000054549"/>
    </source>
</evidence>
<dbReference type="InterPro" id="IPR046496">
    <property type="entry name" value="DUF6589"/>
</dbReference>
<name>A0A0C2RY14_AMAMK</name>
<dbReference type="EMBL" id="KN818548">
    <property type="protein sequence ID" value="KIL55215.1"/>
    <property type="molecule type" value="Genomic_DNA"/>
</dbReference>
<feature type="compositionally biased region" description="Basic and acidic residues" evidence="1">
    <location>
        <begin position="155"/>
        <end position="168"/>
    </location>
</feature>
<reference evidence="3 4" key="1">
    <citation type="submission" date="2014-04" db="EMBL/GenBank/DDBJ databases">
        <title>Evolutionary Origins and Diversification of the Mycorrhizal Mutualists.</title>
        <authorList>
            <consortium name="DOE Joint Genome Institute"/>
            <consortium name="Mycorrhizal Genomics Consortium"/>
            <person name="Kohler A."/>
            <person name="Kuo A."/>
            <person name="Nagy L.G."/>
            <person name="Floudas D."/>
            <person name="Copeland A."/>
            <person name="Barry K.W."/>
            <person name="Cichocki N."/>
            <person name="Veneault-Fourrey C."/>
            <person name="LaButti K."/>
            <person name="Lindquist E.A."/>
            <person name="Lipzen A."/>
            <person name="Lundell T."/>
            <person name="Morin E."/>
            <person name="Murat C."/>
            <person name="Riley R."/>
            <person name="Ohm R."/>
            <person name="Sun H."/>
            <person name="Tunlid A."/>
            <person name="Henrissat B."/>
            <person name="Grigoriev I.V."/>
            <person name="Hibbett D.S."/>
            <person name="Martin F."/>
        </authorList>
    </citation>
    <scope>NUCLEOTIDE SEQUENCE [LARGE SCALE GENOMIC DNA]</scope>
    <source>
        <strain evidence="3 4">Koide BX008</strain>
    </source>
</reference>
<feature type="non-terminal residue" evidence="3">
    <location>
        <position position="432"/>
    </location>
</feature>
<accession>A0A0C2RY14</accession>
<keyword evidence="4" id="KW-1185">Reference proteome</keyword>
<dbReference type="HOGENOM" id="CLU_009487_5_0_1"/>
<dbReference type="STRING" id="946122.A0A0C2RY14"/>
<organism evidence="3 4">
    <name type="scientific">Amanita muscaria (strain Koide BX008)</name>
    <dbReference type="NCBI Taxonomy" id="946122"/>
    <lineage>
        <taxon>Eukaryota</taxon>
        <taxon>Fungi</taxon>
        <taxon>Dikarya</taxon>
        <taxon>Basidiomycota</taxon>
        <taxon>Agaricomycotina</taxon>
        <taxon>Agaricomycetes</taxon>
        <taxon>Agaricomycetidae</taxon>
        <taxon>Agaricales</taxon>
        <taxon>Pluteineae</taxon>
        <taxon>Amanitaceae</taxon>
        <taxon>Amanita</taxon>
    </lineage>
</organism>
<sequence length="432" mass="48744">MDIDNAPAVKDFVAVIQVLNDKNITIVELVTALLTEKRYKKHSLTKDLVDNAELILAHILGHSRLPDSARNMACALVESMYAREIRDLADCRDWHFGAQQAVPEDIEDFKLEEMSQSYAKRAPRLWSLLDNVLKSRKRGTSLLLQSNTVQVETVEHIDRDEARLDGNGRQRSTSDSSQGEKQKSLALLQIKKSVIVSIMLQSTNQKANTFASILGIFLHSCRTPQKVINTLARMGLSVSQSCIHTAINSLSSNAYLTLRKLGESRCIALAYDNFDVDLKISVPVIEKSADTLKHLTLGLVFPLQHGITSEDLRYSNYLWQRSELNPENMGTLTNKKTYRDLLRLFHEPDDKPDSHTNFNAWVFLRDLVENVEGFEYLHGKIKDPEVLEQIPVVKTDIYPAYSMDVNNSTVTGNVQAIERLMDQVGYGSPDDD</sequence>
<dbReference type="InParanoid" id="A0A0C2RY14"/>
<feature type="domain" description="DUF6589" evidence="2">
    <location>
        <begin position="344"/>
        <end position="430"/>
    </location>
</feature>
<proteinExistence type="predicted"/>
<dbReference type="AlphaFoldDB" id="A0A0C2RY14"/>
<dbReference type="OrthoDB" id="4743193at2759"/>
<evidence type="ECO:0000313" key="3">
    <source>
        <dbReference type="EMBL" id="KIL55215.1"/>
    </source>
</evidence>
<evidence type="ECO:0000256" key="1">
    <source>
        <dbReference type="SAM" id="MobiDB-lite"/>
    </source>
</evidence>
<dbReference type="Proteomes" id="UP000054549">
    <property type="component" value="Unassembled WGS sequence"/>
</dbReference>
<evidence type="ECO:0000259" key="2">
    <source>
        <dbReference type="Pfam" id="PF20231"/>
    </source>
</evidence>